<comment type="subcellular location">
    <subcellularLocation>
        <location evidence="1">Nucleus</location>
    </subcellularLocation>
</comment>
<keyword evidence="3" id="KW-0805">Transcription regulation</keyword>
<sequence>MDIGGEVGQRVDRELKNRERVWRTRINCMEASTKNFSSILELLKSLKTREEADARQALGMGAPSNQAKPNPAGQRNRQQPGYSRYDQEIFNKEMNTDFQIDGEMSFVGSNFAINRGGSLNKKPLTTSGPNRAPITASLQSSSTSTDQPRKRTSKTPLIIIPAAGTSLITMYNVRDMLQELKFITTEEKKSIGRRENEVLLHRKRGDITVPYRVVDNPMKLTDEEWERVVAVFVMGPAWQFKGWRWGGNPVEIFSHVAAFHVHYDDMKLDMNVAKWSVTRLPISRDKRHLDKARLAKFWDIVILATLIAYVSCGNAITCSFCKAGLASMTANIQSDPDLMGQMGDTISQGCDQVPNKLQRKACRFTLDDNFPLFFQNFISQPDNSADNFCESMGYC</sequence>
<name>A0A1I7X0V3_HETBA</name>
<evidence type="ECO:0000256" key="3">
    <source>
        <dbReference type="ARBA" id="ARBA00023015"/>
    </source>
</evidence>
<evidence type="ECO:0000313" key="9">
    <source>
        <dbReference type="Proteomes" id="UP000095283"/>
    </source>
</evidence>
<dbReference type="Gene3D" id="3.40.50.11990">
    <property type="entry name" value="RNA polymerase II accessory factor, Cdc73 C-terminal domain"/>
    <property type="match status" value="1"/>
</dbReference>
<dbReference type="AlphaFoldDB" id="A0A1I7X0V3"/>
<evidence type="ECO:0000256" key="6">
    <source>
        <dbReference type="ARBA" id="ARBA00023242"/>
    </source>
</evidence>
<dbReference type="SMART" id="SM00741">
    <property type="entry name" value="SapB"/>
    <property type="match status" value="1"/>
</dbReference>
<dbReference type="InterPro" id="IPR032041">
    <property type="entry name" value="Cdc73_N"/>
</dbReference>
<dbReference type="InterPro" id="IPR011001">
    <property type="entry name" value="Saposin-like"/>
</dbReference>
<dbReference type="PROSITE" id="PS50015">
    <property type="entry name" value="SAP_B"/>
    <property type="match status" value="1"/>
</dbReference>
<proteinExistence type="inferred from homology"/>
<dbReference type="SUPFAM" id="SSF47862">
    <property type="entry name" value="Saposin"/>
    <property type="match status" value="1"/>
</dbReference>
<keyword evidence="9" id="KW-1185">Reference proteome</keyword>
<dbReference type="GO" id="GO:0000993">
    <property type="term" value="F:RNA polymerase II complex binding"/>
    <property type="evidence" value="ECO:0007669"/>
    <property type="project" value="TreeGrafter"/>
</dbReference>
<dbReference type="FunFam" id="3.40.50.11990:FF:000002">
    <property type="entry name" value="protein CDC73 homolog"/>
    <property type="match status" value="1"/>
</dbReference>
<dbReference type="PANTHER" id="PTHR12466">
    <property type="entry name" value="CDC73 DOMAIN PROTEIN"/>
    <property type="match status" value="1"/>
</dbReference>
<evidence type="ECO:0000259" key="8">
    <source>
        <dbReference type="PROSITE" id="PS50015"/>
    </source>
</evidence>
<keyword evidence="4" id="KW-1015">Disulfide bond</keyword>
<feature type="compositionally biased region" description="Polar residues" evidence="7">
    <location>
        <begin position="136"/>
        <end position="146"/>
    </location>
</feature>
<evidence type="ECO:0000256" key="2">
    <source>
        <dbReference type="ARBA" id="ARBA00010427"/>
    </source>
</evidence>
<dbReference type="GO" id="GO:0016593">
    <property type="term" value="C:Cdc73/Paf1 complex"/>
    <property type="evidence" value="ECO:0007669"/>
    <property type="project" value="InterPro"/>
</dbReference>
<accession>A0A1I7X0V3</accession>
<evidence type="ECO:0000256" key="4">
    <source>
        <dbReference type="ARBA" id="ARBA00023157"/>
    </source>
</evidence>
<dbReference type="InterPro" id="IPR038103">
    <property type="entry name" value="CDC73_C_sf"/>
</dbReference>
<dbReference type="GO" id="GO:0032968">
    <property type="term" value="P:positive regulation of transcription elongation by RNA polymerase II"/>
    <property type="evidence" value="ECO:0007669"/>
    <property type="project" value="TreeGrafter"/>
</dbReference>
<dbReference type="Gene3D" id="1.10.225.10">
    <property type="entry name" value="Saposin-like"/>
    <property type="match status" value="1"/>
</dbReference>
<comment type="similarity">
    <text evidence="2">Belongs to the CDC73 family.</text>
</comment>
<reference evidence="10" key="1">
    <citation type="submission" date="2016-11" db="UniProtKB">
        <authorList>
            <consortium name="WormBaseParasite"/>
        </authorList>
    </citation>
    <scope>IDENTIFICATION</scope>
</reference>
<evidence type="ECO:0000313" key="10">
    <source>
        <dbReference type="WBParaSite" id="Hba_11057"/>
    </source>
</evidence>
<dbReference type="InterPro" id="IPR031336">
    <property type="entry name" value="CDC73_C"/>
</dbReference>
<feature type="region of interest" description="Disordered" evidence="7">
    <location>
        <begin position="120"/>
        <end position="154"/>
    </location>
</feature>
<protein>
    <submittedName>
        <fullName evidence="10">Saposin B-type domain-containing protein</fullName>
    </submittedName>
</protein>
<evidence type="ECO:0000256" key="7">
    <source>
        <dbReference type="SAM" id="MobiDB-lite"/>
    </source>
</evidence>
<evidence type="ECO:0000256" key="1">
    <source>
        <dbReference type="ARBA" id="ARBA00004123"/>
    </source>
</evidence>
<dbReference type="GO" id="GO:0006368">
    <property type="term" value="P:transcription elongation by RNA polymerase II"/>
    <property type="evidence" value="ECO:0007669"/>
    <property type="project" value="InterPro"/>
</dbReference>
<organism evidence="9 10">
    <name type="scientific">Heterorhabditis bacteriophora</name>
    <name type="common">Entomopathogenic nematode worm</name>
    <dbReference type="NCBI Taxonomy" id="37862"/>
    <lineage>
        <taxon>Eukaryota</taxon>
        <taxon>Metazoa</taxon>
        <taxon>Ecdysozoa</taxon>
        <taxon>Nematoda</taxon>
        <taxon>Chromadorea</taxon>
        <taxon>Rhabditida</taxon>
        <taxon>Rhabditina</taxon>
        <taxon>Rhabditomorpha</taxon>
        <taxon>Strongyloidea</taxon>
        <taxon>Heterorhabditidae</taxon>
        <taxon>Heterorhabditis</taxon>
    </lineage>
</organism>
<dbReference type="InterPro" id="IPR008139">
    <property type="entry name" value="SaposinB_dom"/>
</dbReference>
<dbReference type="Pfam" id="PF05179">
    <property type="entry name" value="CDC73_C"/>
    <property type="match status" value="1"/>
</dbReference>
<feature type="domain" description="Saposin B-type" evidence="8">
    <location>
        <begin position="314"/>
        <end position="395"/>
    </location>
</feature>
<dbReference type="InterPro" id="IPR007852">
    <property type="entry name" value="Cdc73/Parafibromin"/>
</dbReference>
<dbReference type="Proteomes" id="UP000095283">
    <property type="component" value="Unplaced"/>
</dbReference>
<keyword evidence="6" id="KW-0539">Nucleus</keyword>
<dbReference type="Pfam" id="PF16050">
    <property type="entry name" value="CDC73_N"/>
    <property type="match status" value="1"/>
</dbReference>
<feature type="compositionally biased region" description="Polar residues" evidence="7">
    <location>
        <begin position="63"/>
        <end position="81"/>
    </location>
</feature>
<feature type="region of interest" description="Disordered" evidence="7">
    <location>
        <begin position="59"/>
        <end position="81"/>
    </location>
</feature>
<dbReference type="WBParaSite" id="Hba_11057">
    <property type="protein sequence ID" value="Hba_11057"/>
    <property type="gene ID" value="Hba_11057"/>
</dbReference>
<evidence type="ECO:0000256" key="5">
    <source>
        <dbReference type="ARBA" id="ARBA00023163"/>
    </source>
</evidence>
<dbReference type="PANTHER" id="PTHR12466:SF8">
    <property type="entry name" value="PARAFIBROMIN"/>
    <property type="match status" value="1"/>
</dbReference>
<keyword evidence="5" id="KW-0804">Transcription</keyword>